<protein>
    <recommendedName>
        <fullName evidence="5">LPXTG cell wall anchor domain-containing protein</fullName>
    </recommendedName>
</protein>
<feature type="compositionally biased region" description="Pro residues" evidence="1">
    <location>
        <begin position="25"/>
        <end position="38"/>
    </location>
</feature>
<keyword evidence="4" id="KW-1185">Reference proteome</keyword>
<dbReference type="EMBL" id="BAABKQ010000001">
    <property type="protein sequence ID" value="GAA4804742.1"/>
    <property type="molecule type" value="Genomic_DNA"/>
</dbReference>
<accession>A0ABP9C8X3</accession>
<reference evidence="4" key="1">
    <citation type="journal article" date="2019" name="Int. J. Syst. Evol. Microbiol.">
        <title>The Global Catalogue of Microorganisms (GCM) 10K type strain sequencing project: providing services to taxonomists for standard genome sequencing and annotation.</title>
        <authorList>
            <consortium name="The Broad Institute Genomics Platform"/>
            <consortium name="The Broad Institute Genome Sequencing Center for Infectious Disease"/>
            <person name="Wu L."/>
            <person name="Ma J."/>
        </authorList>
    </citation>
    <scope>NUCLEOTIDE SEQUENCE [LARGE SCALE GENOMIC DNA]</scope>
    <source>
        <strain evidence="4">JCM 18542</strain>
    </source>
</reference>
<keyword evidence="2" id="KW-0472">Membrane</keyword>
<keyword evidence="2" id="KW-0812">Transmembrane</keyword>
<gene>
    <name evidence="3" type="ORF">GCM10023353_04200</name>
</gene>
<feature type="transmembrane region" description="Helical" evidence="2">
    <location>
        <begin position="53"/>
        <end position="72"/>
    </location>
</feature>
<evidence type="ECO:0000313" key="3">
    <source>
        <dbReference type="EMBL" id="GAA4804742.1"/>
    </source>
</evidence>
<keyword evidence="2" id="KW-1133">Transmembrane helix</keyword>
<evidence type="ECO:0000256" key="1">
    <source>
        <dbReference type="SAM" id="MobiDB-lite"/>
    </source>
</evidence>
<feature type="region of interest" description="Disordered" evidence="1">
    <location>
        <begin position="1"/>
        <end position="46"/>
    </location>
</feature>
<evidence type="ECO:0000313" key="4">
    <source>
        <dbReference type="Proteomes" id="UP001500839"/>
    </source>
</evidence>
<sequence length="85" mass="8978">MAESEGTPRKSSGPRHALPAEMEPAPLPATEPTPPTERPAPAYESYEAPESNLMPMILAAILGGVLAVVLLMRARRRAGDDAGED</sequence>
<evidence type="ECO:0008006" key="5">
    <source>
        <dbReference type="Google" id="ProtNLM"/>
    </source>
</evidence>
<proteinExistence type="predicted"/>
<comment type="caution">
    <text evidence="3">The sequence shown here is derived from an EMBL/GenBank/DDBJ whole genome shotgun (WGS) entry which is preliminary data.</text>
</comment>
<dbReference type="Proteomes" id="UP001500839">
    <property type="component" value="Unassembled WGS sequence"/>
</dbReference>
<evidence type="ECO:0000256" key="2">
    <source>
        <dbReference type="SAM" id="Phobius"/>
    </source>
</evidence>
<name>A0ABP9C8X3_9ACTN</name>
<organism evidence="3 4">
    <name type="scientific">Tomitella cavernea</name>
    <dbReference type="NCBI Taxonomy" id="1387982"/>
    <lineage>
        <taxon>Bacteria</taxon>
        <taxon>Bacillati</taxon>
        <taxon>Actinomycetota</taxon>
        <taxon>Actinomycetes</taxon>
        <taxon>Mycobacteriales</taxon>
        <taxon>Tomitella</taxon>
    </lineage>
</organism>
<dbReference type="RefSeq" id="WP_200175062.1">
    <property type="nucleotide sequence ID" value="NZ_BAABKQ010000001.1"/>
</dbReference>